<keyword evidence="2" id="KW-0645">Protease</keyword>
<keyword evidence="6" id="KW-0732">Signal</keyword>
<comment type="similarity">
    <text evidence="1">Belongs to the peptidase A1 family.</text>
</comment>
<protein>
    <submittedName>
        <fullName evidence="9">Aspartic proteinase nepenthesin-1</fullName>
    </submittedName>
</protein>
<dbReference type="AlphaFoldDB" id="A0A1U8IFV1"/>
<dbReference type="KEGG" id="ghi:107894477"/>
<gene>
    <name evidence="9" type="primary">LOC107894477</name>
</gene>
<keyword evidence="5" id="KW-0325">Glycoprotein</keyword>
<evidence type="ECO:0000259" key="7">
    <source>
        <dbReference type="PROSITE" id="PS51767"/>
    </source>
</evidence>
<dbReference type="GO" id="GO:0006508">
    <property type="term" value="P:proteolysis"/>
    <property type="evidence" value="ECO:0007669"/>
    <property type="project" value="UniProtKB-KW"/>
</dbReference>
<dbReference type="GeneID" id="107894477"/>
<sequence length="460" mass="52007">MSLSLRFHTAKLFLCLCLTLFQHHVTFSASNPTGLTLRAVLDDSPNSPLYLIENMTIAERIERFIQVTNAKDNYLNLNARVGPDNSNSLSRVVMARDGLFYSVWLLIGSQGQEVKLLMDTGGGLTWTQCQPCLNCFPQNLPIYDSTASTTYFTLSCDHPLCQVEGGVYTCVDDLCIYVHNYHGGLYTTGVASLETFYFPKDPSTALTFNNLVFGCSRDSRNVVFQDTELSGIFGMNMMPDSLMSQLSSYTNSRFSYCLVPFPDLIPHTLVLRFGDDIPLFPPERVKTTMFVHAPYLYNYYVNLVTISFLNDRLGFPPSQFQLREDGLGGCFVDSGYLLTAIEDNYVGGVNAYDVLMDLFTAYYESNNLRRTTDPSGLDMCFERPNDFNNFANLTFHFDGEADYFVPPQHLHIFQQDHFCVAITRGRYATVLGAWQQQNKRMLYDVGLGRLQFADENCAND</sequence>
<dbReference type="Gene3D" id="2.40.70.10">
    <property type="entry name" value="Acid Proteases"/>
    <property type="match status" value="2"/>
</dbReference>
<dbReference type="InterPro" id="IPR032799">
    <property type="entry name" value="TAXi_C"/>
</dbReference>
<dbReference type="Pfam" id="PF14541">
    <property type="entry name" value="TAXi_C"/>
    <property type="match status" value="1"/>
</dbReference>
<accession>A0A1U8IFV1</accession>
<dbReference type="Pfam" id="PF14543">
    <property type="entry name" value="TAXi_N"/>
    <property type="match status" value="1"/>
</dbReference>
<evidence type="ECO:0000256" key="1">
    <source>
        <dbReference type="ARBA" id="ARBA00007447"/>
    </source>
</evidence>
<dbReference type="InterPro" id="IPR033121">
    <property type="entry name" value="PEPTIDASE_A1"/>
</dbReference>
<keyword evidence="8" id="KW-1185">Reference proteome</keyword>
<evidence type="ECO:0000256" key="3">
    <source>
        <dbReference type="ARBA" id="ARBA00022750"/>
    </source>
</evidence>
<evidence type="ECO:0000256" key="4">
    <source>
        <dbReference type="ARBA" id="ARBA00022801"/>
    </source>
</evidence>
<dbReference type="CDD" id="cd05476">
    <property type="entry name" value="pepsin_A_like_plant"/>
    <property type="match status" value="1"/>
</dbReference>
<organism evidence="8 9">
    <name type="scientific">Gossypium hirsutum</name>
    <name type="common">Upland cotton</name>
    <name type="synonym">Gossypium mexicanum</name>
    <dbReference type="NCBI Taxonomy" id="3635"/>
    <lineage>
        <taxon>Eukaryota</taxon>
        <taxon>Viridiplantae</taxon>
        <taxon>Streptophyta</taxon>
        <taxon>Embryophyta</taxon>
        <taxon>Tracheophyta</taxon>
        <taxon>Spermatophyta</taxon>
        <taxon>Magnoliopsida</taxon>
        <taxon>eudicotyledons</taxon>
        <taxon>Gunneridae</taxon>
        <taxon>Pentapetalae</taxon>
        <taxon>rosids</taxon>
        <taxon>malvids</taxon>
        <taxon>Malvales</taxon>
        <taxon>Malvaceae</taxon>
        <taxon>Malvoideae</taxon>
        <taxon>Gossypium</taxon>
    </lineage>
</organism>
<evidence type="ECO:0000256" key="2">
    <source>
        <dbReference type="ARBA" id="ARBA00022670"/>
    </source>
</evidence>
<dbReference type="OrthoDB" id="1072226at2759"/>
<evidence type="ECO:0000256" key="5">
    <source>
        <dbReference type="ARBA" id="ARBA00023180"/>
    </source>
</evidence>
<keyword evidence="4" id="KW-0378">Hydrolase</keyword>
<reference evidence="9" key="2">
    <citation type="submission" date="2025-08" db="UniProtKB">
        <authorList>
            <consortium name="RefSeq"/>
        </authorList>
    </citation>
    <scope>IDENTIFICATION</scope>
</reference>
<dbReference type="PANTHER" id="PTHR47967">
    <property type="entry name" value="OS07G0603500 PROTEIN-RELATED"/>
    <property type="match status" value="1"/>
</dbReference>
<name>A0A1U8IFV1_GOSHI</name>
<feature type="chain" id="PRO_5010559855" evidence="6">
    <location>
        <begin position="29"/>
        <end position="460"/>
    </location>
</feature>
<keyword evidence="3" id="KW-0064">Aspartyl protease</keyword>
<dbReference type="Proteomes" id="UP000818029">
    <property type="component" value="Chromosome A13"/>
</dbReference>
<dbReference type="PaxDb" id="3635-A0A1U8IFV1"/>
<dbReference type="InterPro" id="IPR051708">
    <property type="entry name" value="Plant_Aspart_Prot_A1"/>
</dbReference>
<dbReference type="RefSeq" id="XP_016675238.1">
    <property type="nucleotide sequence ID" value="XM_016819749.1"/>
</dbReference>
<evidence type="ECO:0000313" key="8">
    <source>
        <dbReference type="Proteomes" id="UP000818029"/>
    </source>
</evidence>
<dbReference type="STRING" id="3635.A0A1U8IFV1"/>
<feature type="domain" description="Peptidase A1" evidence="7">
    <location>
        <begin position="101"/>
        <end position="453"/>
    </location>
</feature>
<proteinExistence type="inferred from homology"/>
<feature type="signal peptide" evidence="6">
    <location>
        <begin position="1"/>
        <end position="28"/>
    </location>
</feature>
<dbReference type="GO" id="GO:0004190">
    <property type="term" value="F:aspartic-type endopeptidase activity"/>
    <property type="evidence" value="ECO:0000318"/>
    <property type="project" value="GO_Central"/>
</dbReference>
<reference evidence="8" key="1">
    <citation type="journal article" date="2020" name="Nat. Genet.">
        <title>Genomic diversifications of five Gossypium allopolyploid species and their impact on cotton improvement.</title>
        <authorList>
            <person name="Chen Z.J."/>
            <person name="Sreedasyam A."/>
            <person name="Ando A."/>
            <person name="Song Q."/>
            <person name="De Santiago L.M."/>
            <person name="Hulse-Kemp A.M."/>
            <person name="Ding M."/>
            <person name="Ye W."/>
            <person name="Kirkbride R.C."/>
            <person name="Jenkins J."/>
            <person name="Plott C."/>
            <person name="Lovell J."/>
            <person name="Lin Y.M."/>
            <person name="Vaughn R."/>
            <person name="Liu B."/>
            <person name="Simpson S."/>
            <person name="Scheffler B.E."/>
            <person name="Wen L."/>
            <person name="Saski C.A."/>
            <person name="Grover C.E."/>
            <person name="Hu G."/>
            <person name="Conover J.L."/>
            <person name="Carlson J.W."/>
            <person name="Shu S."/>
            <person name="Boston L.B."/>
            <person name="Williams M."/>
            <person name="Peterson D.G."/>
            <person name="McGee K."/>
            <person name="Jones D.C."/>
            <person name="Wendel J.F."/>
            <person name="Stelly D.M."/>
            <person name="Grimwood J."/>
            <person name="Schmutz J."/>
        </authorList>
    </citation>
    <scope>NUCLEOTIDE SEQUENCE [LARGE SCALE GENOMIC DNA]</scope>
    <source>
        <strain evidence="8">cv. TM-1</strain>
    </source>
</reference>
<dbReference type="GO" id="GO:0005576">
    <property type="term" value="C:extracellular region"/>
    <property type="evidence" value="ECO:0000318"/>
    <property type="project" value="GO_Central"/>
</dbReference>
<dbReference type="SMR" id="A0A1U8IFV1"/>
<evidence type="ECO:0000313" key="9">
    <source>
        <dbReference type="RefSeq" id="XP_016675238.1"/>
    </source>
</evidence>
<dbReference type="PANTHER" id="PTHR47967:SF123">
    <property type="entry name" value="ASPARTIC PROTEINASE NEPENTHESIN-1-LIKE"/>
    <property type="match status" value="1"/>
</dbReference>
<dbReference type="PROSITE" id="PS51767">
    <property type="entry name" value="PEPTIDASE_A1"/>
    <property type="match status" value="1"/>
</dbReference>
<dbReference type="InterPro" id="IPR021109">
    <property type="entry name" value="Peptidase_aspartic_dom_sf"/>
</dbReference>
<evidence type="ECO:0000256" key="6">
    <source>
        <dbReference type="SAM" id="SignalP"/>
    </source>
</evidence>
<dbReference type="InterPro" id="IPR034161">
    <property type="entry name" value="Pepsin-like_plant"/>
</dbReference>
<dbReference type="SUPFAM" id="SSF50630">
    <property type="entry name" value="Acid proteases"/>
    <property type="match status" value="1"/>
</dbReference>
<dbReference type="InterPro" id="IPR032861">
    <property type="entry name" value="TAXi_N"/>
</dbReference>